<dbReference type="Pfam" id="PF05147">
    <property type="entry name" value="LANC_like"/>
    <property type="match status" value="1"/>
</dbReference>
<dbReference type="PANTHER" id="PTHR12736">
    <property type="entry name" value="LANC-LIKE PROTEIN"/>
    <property type="match status" value="1"/>
</dbReference>
<dbReference type="GO" id="GO:0031179">
    <property type="term" value="P:peptide modification"/>
    <property type="evidence" value="ECO:0007669"/>
    <property type="project" value="InterPro"/>
</dbReference>
<dbReference type="AlphaFoldDB" id="A0A1B8GVX3"/>
<dbReference type="InterPro" id="IPR007822">
    <property type="entry name" value="LANC-like"/>
</dbReference>
<keyword evidence="1" id="KW-0479">Metal-binding</keyword>
<dbReference type="RefSeq" id="XP_018133701.1">
    <property type="nucleotide sequence ID" value="XM_018271308.2"/>
</dbReference>
<dbReference type="PANTHER" id="PTHR12736:SF7">
    <property type="entry name" value="LANC-LIKE PROTEIN 3"/>
    <property type="match status" value="1"/>
</dbReference>
<keyword evidence="1" id="KW-0862">Zinc</keyword>
<dbReference type="SUPFAM" id="SSF158745">
    <property type="entry name" value="LanC-like"/>
    <property type="match status" value="1"/>
</dbReference>
<accession>A0A1B8GVX3</accession>
<keyword evidence="3" id="KW-1185">Reference proteome</keyword>
<dbReference type="OrthoDB" id="10257263at2759"/>
<evidence type="ECO:0000256" key="1">
    <source>
        <dbReference type="PIRSR" id="PIRSR607822-1"/>
    </source>
</evidence>
<dbReference type="GeneID" id="28835178"/>
<dbReference type="Proteomes" id="UP000091956">
    <property type="component" value="Unassembled WGS sequence"/>
</dbReference>
<dbReference type="EMBL" id="KV460210">
    <property type="protein sequence ID" value="OBT99968.1"/>
    <property type="molecule type" value="Genomic_DNA"/>
</dbReference>
<dbReference type="GO" id="GO:0046872">
    <property type="term" value="F:metal ion binding"/>
    <property type="evidence" value="ECO:0007669"/>
    <property type="project" value="UniProtKB-KW"/>
</dbReference>
<dbReference type="GO" id="GO:0005886">
    <property type="term" value="C:plasma membrane"/>
    <property type="evidence" value="ECO:0007669"/>
    <property type="project" value="TreeGrafter"/>
</dbReference>
<organism evidence="2 3">
    <name type="scientific">Pseudogymnoascus verrucosus</name>
    <dbReference type="NCBI Taxonomy" id="342668"/>
    <lineage>
        <taxon>Eukaryota</taxon>
        <taxon>Fungi</taxon>
        <taxon>Dikarya</taxon>
        <taxon>Ascomycota</taxon>
        <taxon>Pezizomycotina</taxon>
        <taxon>Leotiomycetes</taxon>
        <taxon>Thelebolales</taxon>
        <taxon>Thelebolaceae</taxon>
        <taxon>Pseudogymnoascus</taxon>
    </lineage>
</organism>
<proteinExistence type="predicted"/>
<dbReference type="InterPro" id="IPR012341">
    <property type="entry name" value="6hp_glycosidase-like_sf"/>
</dbReference>
<feature type="binding site" evidence="1">
    <location>
        <position position="260"/>
    </location>
    <ligand>
        <name>Zn(2+)</name>
        <dbReference type="ChEBI" id="CHEBI:29105"/>
    </ligand>
</feature>
<reference evidence="3" key="2">
    <citation type="journal article" date="2018" name="Nat. Commun.">
        <title>Extreme sensitivity to ultraviolet light in the fungal pathogen causing white-nose syndrome of bats.</title>
        <authorList>
            <person name="Palmer J.M."/>
            <person name="Drees K.P."/>
            <person name="Foster J.T."/>
            <person name="Lindner D.L."/>
        </authorList>
    </citation>
    <scope>NUCLEOTIDE SEQUENCE [LARGE SCALE GENOMIC DNA]</scope>
    <source>
        <strain evidence="3">UAMH 10579</strain>
    </source>
</reference>
<dbReference type="Gene3D" id="1.50.10.10">
    <property type="match status" value="1"/>
</dbReference>
<dbReference type="CDD" id="cd04794">
    <property type="entry name" value="euk_LANCL"/>
    <property type="match status" value="1"/>
</dbReference>
<gene>
    <name evidence="2" type="ORF">VE01_01792</name>
</gene>
<dbReference type="SMART" id="SM01260">
    <property type="entry name" value="LANC_like"/>
    <property type="match status" value="1"/>
</dbReference>
<name>A0A1B8GVX3_9PEZI</name>
<feature type="binding site" evidence="1">
    <location>
        <position position="308"/>
    </location>
    <ligand>
        <name>Zn(2+)</name>
        <dbReference type="ChEBI" id="CHEBI:29105"/>
    </ligand>
</feature>
<dbReference type="GO" id="GO:0005975">
    <property type="term" value="P:carbohydrate metabolic process"/>
    <property type="evidence" value="ECO:0007669"/>
    <property type="project" value="InterPro"/>
</dbReference>
<reference evidence="2 3" key="1">
    <citation type="submission" date="2016-03" db="EMBL/GenBank/DDBJ databases">
        <title>Comparative genomics of Pseudogymnoascus destructans, the fungus causing white-nose syndrome of bats.</title>
        <authorList>
            <person name="Palmer J.M."/>
            <person name="Drees K.P."/>
            <person name="Foster J.T."/>
            <person name="Lindner D.L."/>
        </authorList>
    </citation>
    <scope>NUCLEOTIDE SEQUENCE [LARGE SCALE GENOMIC DNA]</scope>
    <source>
        <strain evidence="2 3">UAMH 10579</strain>
    </source>
</reference>
<evidence type="ECO:0000313" key="3">
    <source>
        <dbReference type="Proteomes" id="UP000091956"/>
    </source>
</evidence>
<evidence type="ECO:0000313" key="2">
    <source>
        <dbReference type="EMBL" id="OBT99968.1"/>
    </source>
</evidence>
<feature type="binding site" evidence="1">
    <location>
        <position position="309"/>
    </location>
    <ligand>
        <name>Zn(2+)</name>
        <dbReference type="ChEBI" id="CHEBI:29105"/>
    </ligand>
</feature>
<dbReference type="PRINTS" id="PR01950">
    <property type="entry name" value="LANCSUPER"/>
</dbReference>
<protein>
    <submittedName>
        <fullName evidence="2">Uncharacterized protein</fullName>
    </submittedName>
</protein>
<sequence length="381" mass="42639">MAIDPSAILSENKRFFENDATTLLRLGDPKVYLIQSASRIIRDCPPKLPWASLFRGHVHRGLFVGPTAIAYFFWTLSTKHPDLEIEGKLPVDWCKAYIELGQDSVPPLLEESCGITNEFLTSNAIKACLYQDESRAMEVISALRSLETDPTYCEWMKGRAGALYILRIIRKWLPNLATAVNEVITLLIDEILPQQPWSWSDRKYIGAVHGDIGILTQIVLSDPSYAPKLESNLLEILELQGDEGNWPVIEGKEIGLVQFCHGAPGVLISLLPIRQYFPALHEKIDKAIALGRKVTWERGLLTKEPNICHGITGNALVLEAPQKEHFLRLATPEKVAQGVSDGVFEKDADPFGLLWGEAGRAWVWMEVWDGSEGKLILYSDV</sequence>